<reference evidence="2 3" key="1">
    <citation type="journal article" date="2008" name="Nature">
        <title>The genome of the model beetle and pest Tribolium castaneum.</title>
        <authorList>
            <consortium name="Tribolium Genome Sequencing Consortium"/>
            <person name="Richards S."/>
            <person name="Gibbs R.A."/>
            <person name="Weinstock G.M."/>
            <person name="Brown S.J."/>
            <person name="Denell R."/>
            <person name="Beeman R.W."/>
            <person name="Gibbs R."/>
            <person name="Beeman R.W."/>
            <person name="Brown S.J."/>
            <person name="Bucher G."/>
            <person name="Friedrich M."/>
            <person name="Grimmelikhuijzen C.J."/>
            <person name="Klingler M."/>
            <person name="Lorenzen M."/>
            <person name="Richards S."/>
            <person name="Roth S."/>
            <person name="Schroder R."/>
            <person name="Tautz D."/>
            <person name="Zdobnov E.M."/>
            <person name="Muzny D."/>
            <person name="Gibbs R.A."/>
            <person name="Weinstock G.M."/>
            <person name="Attaway T."/>
            <person name="Bell S."/>
            <person name="Buhay C.J."/>
            <person name="Chandrabose M.N."/>
            <person name="Chavez D."/>
            <person name="Clerk-Blankenburg K.P."/>
            <person name="Cree A."/>
            <person name="Dao M."/>
            <person name="Davis C."/>
            <person name="Chacko J."/>
            <person name="Dinh H."/>
            <person name="Dugan-Rocha S."/>
            <person name="Fowler G."/>
            <person name="Garner T.T."/>
            <person name="Garnes J."/>
            <person name="Gnirke A."/>
            <person name="Hawes A."/>
            <person name="Hernandez J."/>
            <person name="Hines S."/>
            <person name="Holder M."/>
            <person name="Hume J."/>
            <person name="Jhangiani S.N."/>
            <person name="Joshi V."/>
            <person name="Khan Z.M."/>
            <person name="Jackson L."/>
            <person name="Kovar C."/>
            <person name="Kowis A."/>
            <person name="Lee S."/>
            <person name="Lewis L.R."/>
            <person name="Margolis J."/>
            <person name="Morgan M."/>
            <person name="Nazareth L.V."/>
            <person name="Nguyen N."/>
            <person name="Okwuonu G."/>
            <person name="Parker D."/>
            <person name="Richards S."/>
            <person name="Ruiz S.J."/>
            <person name="Santibanez J."/>
            <person name="Savard J."/>
            <person name="Scherer S.E."/>
            <person name="Schneider B."/>
            <person name="Sodergren E."/>
            <person name="Tautz D."/>
            <person name="Vattahil S."/>
            <person name="Villasana D."/>
            <person name="White C.S."/>
            <person name="Wright R."/>
            <person name="Park Y."/>
            <person name="Beeman R.W."/>
            <person name="Lord J."/>
            <person name="Oppert B."/>
            <person name="Lorenzen M."/>
            <person name="Brown S."/>
            <person name="Wang L."/>
            <person name="Savard J."/>
            <person name="Tautz D."/>
            <person name="Richards S."/>
            <person name="Weinstock G."/>
            <person name="Gibbs R.A."/>
            <person name="Liu Y."/>
            <person name="Worley K."/>
            <person name="Weinstock G."/>
            <person name="Elsik C.G."/>
            <person name="Reese J.T."/>
            <person name="Elhaik E."/>
            <person name="Landan G."/>
            <person name="Graur D."/>
            <person name="Arensburger P."/>
            <person name="Atkinson P."/>
            <person name="Beeman R.W."/>
            <person name="Beidler J."/>
            <person name="Brown S.J."/>
            <person name="Demuth J.P."/>
            <person name="Drury D.W."/>
            <person name="Du Y.Z."/>
            <person name="Fujiwara H."/>
            <person name="Lorenzen M."/>
            <person name="Maselli V."/>
            <person name="Osanai M."/>
            <person name="Park Y."/>
            <person name="Robertson H.M."/>
            <person name="Tu Z."/>
            <person name="Wang J.J."/>
            <person name="Wang S."/>
            <person name="Richards S."/>
            <person name="Song H."/>
            <person name="Zhang L."/>
            <person name="Sodergren E."/>
            <person name="Werner D."/>
            <person name="Stanke M."/>
            <person name="Morgenstern B."/>
            <person name="Solovyev V."/>
            <person name="Kosarev P."/>
            <person name="Brown G."/>
            <person name="Chen H.C."/>
            <person name="Ermolaeva O."/>
            <person name="Hlavina W."/>
            <person name="Kapustin Y."/>
            <person name="Kiryutin B."/>
            <person name="Kitts P."/>
            <person name="Maglott D."/>
            <person name="Pruitt K."/>
            <person name="Sapojnikov V."/>
            <person name="Souvorov A."/>
            <person name="Mackey A.J."/>
            <person name="Waterhouse R.M."/>
            <person name="Wyder S."/>
            <person name="Zdobnov E.M."/>
            <person name="Zdobnov E.M."/>
            <person name="Wyder S."/>
            <person name="Kriventseva E.V."/>
            <person name="Kadowaki T."/>
            <person name="Bork P."/>
            <person name="Aranda M."/>
            <person name="Bao R."/>
            <person name="Beermann A."/>
            <person name="Berns N."/>
            <person name="Bolognesi R."/>
            <person name="Bonneton F."/>
            <person name="Bopp D."/>
            <person name="Brown S.J."/>
            <person name="Bucher G."/>
            <person name="Butts T."/>
            <person name="Chaumot A."/>
            <person name="Denell R.E."/>
            <person name="Ferrier D.E."/>
            <person name="Friedrich M."/>
            <person name="Gordon C.M."/>
            <person name="Jindra M."/>
            <person name="Klingler M."/>
            <person name="Lan Q."/>
            <person name="Lattorff H.M."/>
            <person name="Laudet V."/>
            <person name="von Levetsow C."/>
            <person name="Liu Z."/>
            <person name="Lutz R."/>
            <person name="Lynch J.A."/>
            <person name="da Fonseca R.N."/>
            <person name="Posnien N."/>
            <person name="Reuter R."/>
            <person name="Roth S."/>
            <person name="Savard J."/>
            <person name="Schinko J.B."/>
            <person name="Schmitt C."/>
            <person name="Schoppmeier M."/>
            <person name="Schroder R."/>
            <person name="Shippy T.D."/>
            <person name="Simonnet F."/>
            <person name="Marques-Souza H."/>
            <person name="Tautz D."/>
            <person name="Tomoyasu Y."/>
            <person name="Trauner J."/>
            <person name="Van der Zee M."/>
            <person name="Vervoort M."/>
            <person name="Wittkopp N."/>
            <person name="Wimmer E.A."/>
            <person name="Yang X."/>
            <person name="Jones A.K."/>
            <person name="Sattelle D.B."/>
            <person name="Ebert P.R."/>
            <person name="Nelson D."/>
            <person name="Scott J.G."/>
            <person name="Beeman R.W."/>
            <person name="Muthukrishnan S."/>
            <person name="Kramer K.J."/>
            <person name="Arakane Y."/>
            <person name="Beeman R.W."/>
            <person name="Zhu Q."/>
            <person name="Hogenkamp D."/>
            <person name="Dixit R."/>
            <person name="Oppert B."/>
            <person name="Jiang H."/>
            <person name="Zou Z."/>
            <person name="Marshall J."/>
            <person name="Elpidina E."/>
            <person name="Vinokurov K."/>
            <person name="Oppert C."/>
            <person name="Zou Z."/>
            <person name="Evans J."/>
            <person name="Lu Z."/>
            <person name="Zhao P."/>
            <person name="Sumathipala N."/>
            <person name="Altincicek B."/>
            <person name="Vilcinskas A."/>
            <person name="Williams M."/>
            <person name="Hultmark D."/>
            <person name="Hetru C."/>
            <person name="Jiang H."/>
            <person name="Grimmelikhuijzen C.J."/>
            <person name="Hauser F."/>
            <person name="Cazzamali G."/>
            <person name="Williamson M."/>
            <person name="Park Y."/>
            <person name="Li B."/>
            <person name="Tanaka Y."/>
            <person name="Predel R."/>
            <person name="Neupert S."/>
            <person name="Schachtner J."/>
            <person name="Verleyen P."/>
            <person name="Raible F."/>
            <person name="Bork P."/>
            <person name="Friedrich M."/>
            <person name="Walden K.K."/>
            <person name="Robertson H.M."/>
            <person name="Angeli S."/>
            <person name="Foret S."/>
            <person name="Bucher G."/>
            <person name="Schuetz S."/>
            <person name="Maleszka R."/>
            <person name="Wimmer E.A."/>
            <person name="Beeman R.W."/>
            <person name="Lorenzen M."/>
            <person name="Tomoyasu Y."/>
            <person name="Miller S.C."/>
            <person name="Grossmann D."/>
            <person name="Bucher G."/>
        </authorList>
    </citation>
    <scope>NUCLEOTIDE SEQUENCE [LARGE SCALE GENOMIC DNA]</scope>
    <source>
        <strain evidence="2 3">Georgia GA2</strain>
    </source>
</reference>
<proteinExistence type="predicted"/>
<name>A0A139WMR6_TRICA</name>
<evidence type="ECO:0000256" key="1">
    <source>
        <dbReference type="SAM" id="MobiDB-lite"/>
    </source>
</evidence>
<organism evidence="2 3">
    <name type="scientific">Tribolium castaneum</name>
    <name type="common">Red flour beetle</name>
    <dbReference type="NCBI Taxonomy" id="7070"/>
    <lineage>
        <taxon>Eukaryota</taxon>
        <taxon>Metazoa</taxon>
        <taxon>Ecdysozoa</taxon>
        <taxon>Arthropoda</taxon>
        <taxon>Hexapoda</taxon>
        <taxon>Insecta</taxon>
        <taxon>Pterygota</taxon>
        <taxon>Neoptera</taxon>
        <taxon>Endopterygota</taxon>
        <taxon>Coleoptera</taxon>
        <taxon>Polyphaga</taxon>
        <taxon>Cucujiformia</taxon>
        <taxon>Tenebrionidae</taxon>
        <taxon>Tenebrionidae incertae sedis</taxon>
        <taxon>Tribolium</taxon>
    </lineage>
</organism>
<sequence length="70" mass="7628">MRVNVRHCIKYKISKKNCCNGAINPSSSDTAWRGSSSKPGRSNKPISNTSPRFLSTSTTTPTVRFLPSAV</sequence>
<evidence type="ECO:0000313" key="2">
    <source>
        <dbReference type="EMBL" id="KYB29232.1"/>
    </source>
</evidence>
<keyword evidence="3" id="KW-1185">Reference proteome</keyword>
<dbReference type="EMBL" id="KQ971312">
    <property type="protein sequence ID" value="KYB29232.1"/>
    <property type="molecule type" value="Genomic_DNA"/>
</dbReference>
<gene>
    <name evidence="2" type="primary">AUGUSTUS-3.0.2_34554</name>
    <name evidence="2" type="ORF">TcasGA2_TC034554</name>
</gene>
<protein>
    <submittedName>
        <fullName evidence="2">Uncharacterized protein</fullName>
    </submittedName>
</protein>
<dbReference type="Proteomes" id="UP000007266">
    <property type="component" value="Linkage group 2"/>
</dbReference>
<evidence type="ECO:0000313" key="3">
    <source>
        <dbReference type="Proteomes" id="UP000007266"/>
    </source>
</evidence>
<dbReference type="InParanoid" id="A0A139WMR6"/>
<reference evidence="2 3" key="2">
    <citation type="journal article" date="2010" name="Nucleic Acids Res.">
        <title>BeetleBase in 2010: revisions to provide comprehensive genomic information for Tribolium castaneum.</title>
        <authorList>
            <person name="Kim H.S."/>
            <person name="Murphy T."/>
            <person name="Xia J."/>
            <person name="Caragea D."/>
            <person name="Park Y."/>
            <person name="Beeman R.W."/>
            <person name="Lorenzen M.D."/>
            <person name="Butcher S."/>
            <person name="Manak J.R."/>
            <person name="Brown S.J."/>
        </authorList>
    </citation>
    <scope>GENOME REANNOTATION</scope>
    <source>
        <strain evidence="2 3">Georgia GA2</strain>
    </source>
</reference>
<feature type="region of interest" description="Disordered" evidence="1">
    <location>
        <begin position="23"/>
        <end position="59"/>
    </location>
</feature>
<accession>A0A139WMR6</accession>
<dbReference type="AlphaFoldDB" id="A0A139WMR6"/>